<dbReference type="eggNOG" id="COG3897">
    <property type="taxonomic scope" value="Bacteria"/>
</dbReference>
<comment type="caution">
    <text evidence="1">The sequence shown here is derived from an EMBL/GenBank/DDBJ whole genome shotgun (WGS) entry which is preliminary data.</text>
</comment>
<dbReference type="STRING" id="1249627.D779_0135"/>
<gene>
    <name evidence="1" type="ORF">D779_0135</name>
</gene>
<dbReference type="EMBL" id="AONC01000010">
    <property type="protein sequence ID" value="EXJ16534.1"/>
    <property type="molecule type" value="Genomic_DNA"/>
</dbReference>
<evidence type="ECO:0000313" key="1">
    <source>
        <dbReference type="EMBL" id="EXJ16534.1"/>
    </source>
</evidence>
<accession>W9VAR3</accession>
<dbReference type="Gene3D" id="3.40.50.150">
    <property type="entry name" value="Vaccinia Virus protein VP39"/>
    <property type="match status" value="1"/>
</dbReference>
<evidence type="ECO:0008006" key="3">
    <source>
        <dbReference type="Google" id="ProtNLM"/>
    </source>
</evidence>
<keyword evidence="2" id="KW-1185">Reference proteome</keyword>
<dbReference type="Proteomes" id="UP000019460">
    <property type="component" value="Unassembled WGS sequence"/>
</dbReference>
<name>W9VAR3_9GAMM</name>
<organism evidence="1 2">
    <name type="scientific">Imhoffiella purpurea</name>
    <dbReference type="NCBI Taxonomy" id="1249627"/>
    <lineage>
        <taxon>Bacteria</taxon>
        <taxon>Pseudomonadati</taxon>
        <taxon>Pseudomonadota</taxon>
        <taxon>Gammaproteobacteria</taxon>
        <taxon>Chromatiales</taxon>
        <taxon>Chromatiaceae</taxon>
        <taxon>Imhoffiella</taxon>
    </lineage>
</organism>
<dbReference type="InterPro" id="IPR019410">
    <property type="entry name" value="Methyltransf_16"/>
</dbReference>
<proteinExistence type="predicted"/>
<dbReference type="PANTHER" id="PTHR14614">
    <property type="entry name" value="HEPATOCELLULAR CARCINOMA-ASSOCIATED ANTIGEN"/>
    <property type="match status" value="1"/>
</dbReference>
<dbReference type="InterPro" id="IPR029063">
    <property type="entry name" value="SAM-dependent_MTases_sf"/>
</dbReference>
<dbReference type="AlphaFoldDB" id="W9VAR3"/>
<protein>
    <recommendedName>
        <fullName evidence="3">Methyltransferase</fullName>
    </recommendedName>
</protein>
<sequence length="159" mass="18224">MLMDYLAQNPLTAGERVMELGCGWGLLGIYCAKHFPVDVMLVDADPLVFPFVEAHIRLNAVQVRTHEVTFDRLADQTLREHDVLLGADICFWPELATQLRRLIARALSQGVRRILLADPGRISFLRLAEEFEHRHEGRLISWKAHRKVGTRGYLLVIDR</sequence>
<dbReference type="SUPFAM" id="SSF53335">
    <property type="entry name" value="S-adenosyl-L-methionine-dependent methyltransferases"/>
    <property type="match status" value="1"/>
</dbReference>
<evidence type="ECO:0000313" key="2">
    <source>
        <dbReference type="Proteomes" id="UP000019460"/>
    </source>
</evidence>
<dbReference type="Pfam" id="PF10294">
    <property type="entry name" value="Methyltransf_16"/>
    <property type="match status" value="1"/>
</dbReference>
<reference evidence="1 2" key="1">
    <citation type="submission" date="2012-11" db="EMBL/GenBank/DDBJ databases">
        <title>Genome assembly of Thiorhodococcus sp. AK35.</title>
        <authorList>
            <person name="Nupur N."/>
            <person name="Khatri I."/>
            <person name="Subramanian S."/>
            <person name="Pinnaka A."/>
        </authorList>
    </citation>
    <scope>NUCLEOTIDE SEQUENCE [LARGE SCALE GENOMIC DNA]</scope>
    <source>
        <strain evidence="1 2">AK35</strain>
    </source>
</reference>